<dbReference type="EMBL" id="CABVIE010000010">
    <property type="protein sequence ID" value="VVP10677.1"/>
    <property type="molecule type" value="Genomic_DNA"/>
</dbReference>
<dbReference type="Proteomes" id="UP000325723">
    <property type="component" value="Unassembled WGS sequence"/>
</dbReference>
<dbReference type="RefSeq" id="WP_191624937.1">
    <property type="nucleotide sequence ID" value="NZ_CABVHR010000007.1"/>
</dbReference>
<evidence type="ECO:0000313" key="1">
    <source>
        <dbReference type="EMBL" id="VVP10677.1"/>
    </source>
</evidence>
<accession>A0A8H2P2B4</accession>
<dbReference type="Gene3D" id="3.40.50.720">
    <property type="entry name" value="NAD(P)-binding Rossmann-like Domain"/>
    <property type="match status" value="1"/>
</dbReference>
<dbReference type="GO" id="GO:0008460">
    <property type="term" value="F:dTDP-glucose 4,6-dehydratase activity"/>
    <property type="evidence" value="ECO:0007669"/>
    <property type="project" value="UniProtKB-EC"/>
</dbReference>
<sequence>MRILVSGGATFNGSVVIRHIICNTSDDVVKLNELTYTGILESLAAFIENNIIVRL</sequence>
<comment type="caution">
    <text evidence="1">The sequence shown here is derived from an EMBL/GenBank/DDBJ whole genome shotgun (WGS) entry which is preliminary data.</text>
</comment>
<proteinExistence type="predicted"/>
<evidence type="ECO:0000313" key="2">
    <source>
        <dbReference type="Proteomes" id="UP000325723"/>
    </source>
</evidence>
<reference evidence="1 2" key="1">
    <citation type="submission" date="2019-09" db="EMBL/GenBank/DDBJ databases">
        <authorList>
            <person name="Chandra G."/>
            <person name="Truman W A."/>
        </authorList>
    </citation>
    <scope>NUCLEOTIDE SEQUENCE [LARGE SCALE GENOMIC DNA]</scope>
    <source>
        <strain evidence="1">PS900</strain>
    </source>
</reference>
<organism evidence="1 2">
    <name type="scientific">Pseudomonas fluorescens</name>
    <dbReference type="NCBI Taxonomy" id="294"/>
    <lineage>
        <taxon>Bacteria</taxon>
        <taxon>Pseudomonadati</taxon>
        <taxon>Pseudomonadota</taxon>
        <taxon>Gammaproteobacteria</taxon>
        <taxon>Pseudomonadales</taxon>
        <taxon>Pseudomonadaceae</taxon>
        <taxon>Pseudomonas</taxon>
    </lineage>
</organism>
<gene>
    <name evidence="1" type="primary">rfbB_1</name>
    <name evidence="1" type="ORF">PS900_03322</name>
</gene>
<name>A0A8H2P2B4_PSEFL</name>
<dbReference type="AlphaFoldDB" id="A0A8H2P2B4"/>
<dbReference type="EC" id="4.2.1.46" evidence="1"/>
<keyword evidence="1" id="KW-0456">Lyase</keyword>
<protein>
    <submittedName>
        <fullName evidence="1">dTDP-glucose 4,6-dehydratase</fullName>
        <ecNumber evidence="1">4.2.1.46</ecNumber>
    </submittedName>
</protein>